<reference evidence="1" key="1">
    <citation type="submission" date="2018-04" db="EMBL/GenBank/DDBJ databases">
        <title>Whole genome sequencing of Hypsizygus marmoreus.</title>
        <authorList>
            <person name="Choi I.-G."/>
            <person name="Min B."/>
            <person name="Kim J.-G."/>
            <person name="Kim S."/>
            <person name="Oh Y.-L."/>
            <person name="Kong W.-S."/>
            <person name="Park H."/>
            <person name="Jeong J."/>
            <person name="Song E.-S."/>
        </authorList>
    </citation>
    <scope>NUCLEOTIDE SEQUENCE [LARGE SCALE GENOMIC DNA]</scope>
    <source>
        <strain evidence="1">51987-8</strain>
    </source>
</reference>
<proteinExistence type="predicted"/>
<accession>A0A369KBC3</accession>
<organism evidence="1 2">
    <name type="scientific">Hypsizygus marmoreus</name>
    <name type="common">White beech mushroom</name>
    <name type="synonym">Agaricus marmoreus</name>
    <dbReference type="NCBI Taxonomy" id="39966"/>
    <lineage>
        <taxon>Eukaryota</taxon>
        <taxon>Fungi</taxon>
        <taxon>Dikarya</taxon>
        <taxon>Basidiomycota</taxon>
        <taxon>Agaricomycotina</taxon>
        <taxon>Agaricomycetes</taxon>
        <taxon>Agaricomycetidae</taxon>
        <taxon>Agaricales</taxon>
        <taxon>Tricholomatineae</taxon>
        <taxon>Lyophyllaceae</taxon>
        <taxon>Hypsizygus</taxon>
    </lineage>
</organism>
<dbReference type="EMBL" id="LUEZ02000007">
    <property type="protein sequence ID" value="RDB30167.1"/>
    <property type="molecule type" value="Genomic_DNA"/>
</dbReference>
<gene>
    <name evidence="1" type="ORF">Hypma_012367</name>
</gene>
<evidence type="ECO:0000313" key="1">
    <source>
        <dbReference type="EMBL" id="RDB30167.1"/>
    </source>
</evidence>
<dbReference type="Proteomes" id="UP000076154">
    <property type="component" value="Unassembled WGS sequence"/>
</dbReference>
<dbReference type="InParanoid" id="A0A369KBC3"/>
<evidence type="ECO:0008006" key="3">
    <source>
        <dbReference type="Google" id="ProtNLM"/>
    </source>
</evidence>
<dbReference type="AlphaFoldDB" id="A0A369KBC3"/>
<keyword evidence="2" id="KW-1185">Reference proteome</keyword>
<name>A0A369KBC3_HYPMA</name>
<evidence type="ECO:0000313" key="2">
    <source>
        <dbReference type="Proteomes" id="UP000076154"/>
    </source>
</evidence>
<sequence>MTPIPLEIIDLITDMVYQSTNPIVTLKACATVSKRFYPRAQKHLFTFITLCFENASTLPATPFPPHHAAQPLLDALLLRPELARHIKHLNIIGFSEGYWISQGLDDDDMEDEDFCDVPDTVLPHLFEIIGKYANLQSFFFSGPSDISDDAIQSHYDRKPASYELRCSLLRMLARTRVSHVSLSSVSGIPLTTIVILCPELKRLQVEWTSGYDIGKDGSEEGEDDTELLSFEKDPGRLEALSVDERSVLCVRKLLGQAANGGTSASALSHLRELTVKGTTSSLLSIASDLISHAVETLESLTWEVKNSFVIVDLMSNDQINLASAAALRTLRFAFPECHSAESAFLPQLTDILSSLHGRNNLEAVVINYTAQAMPASPFHASSDREQNTWASSVCYRLACRTSFPHLRTVTVVVEYHEEEWSVLGGDAPLGSAMLALAIQLNGLRERGVLKLEWVPV</sequence>
<comment type="caution">
    <text evidence="1">The sequence shown here is derived from an EMBL/GenBank/DDBJ whole genome shotgun (WGS) entry which is preliminary data.</text>
</comment>
<dbReference type="OrthoDB" id="2745898at2759"/>
<protein>
    <recommendedName>
        <fullName evidence="3">F-box domain-containing protein</fullName>
    </recommendedName>
</protein>